<evidence type="ECO:0000313" key="2">
    <source>
        <dbReference type="Proteomes" id="UP000076715"/>
    </source>
</evidence>
<dbReference type="PROSITE" id="PS51257">
    <property type="entry name" value="PROKAR_LIPOPROTEIN"/>
    <property type="match status" value="1"/>
</dbReference>
<accession>A0A162XTQ5</accession>
<dbReference type="EMBL" id="LQRT01000046">
    <property type="protein sequence ID" value="KZS38769.1"/>
    <property type="molecule type" value="Genomic_DNA"/>
</dbReference>
<sequence length="350" mass="40726">MKILKPIILVGAILIIVSCEKQTEETLPTESTLIDTTLDTENTFVITKSGDQISEEEYLKLRATRFNNAKNNSHFRRVMTSRDLNNNGMSGSDEQQAMARYTTKAPKWRRDQRQFVGGMSWTFRHENRNICSWYNFPHRPQYFAQCKGSENPATWELRRKEVRGAKVRTIQGPFTLQVINERGRRDRAVTLSGRAYSYERSTEESLEFTNKVNAKLTFKVSSKFLGAGVDFGTEIGFESGINTKRTKKESRTDVINWQNGDVVPKGKRCDFRIIAEKREEERNYSLDVHILGDANVTYVKPFGKDPVTVFERNSIWKAFPNHFRNIPKQTYKVKSTFWRYSKKRENCRNL</sequence>
<reference evidence="1 2" key="1">
    <citation type="submission" date="2016-01" db="EMBL/GenBank/DDBJ databases">
        <title>The draft genome sequence of Aquimarina sp. RZW4-3-2.</title>
        <authorList>
            <person name="Wang Y."/>
        </authorList>
    </citation>
    <scope>NUCLEOTIDE SEQUENCE [LARGE SCALE GENOMIC DNA]</scope>
    <source>
        <strain evidence="1 2">RZW4-3-2</strain>
    </source>
</reference>
<dbReference type="RefSeq" id="WP_066318481.1">
    <property type="nucleotide sequence ID" value="NZ_LQRT01000046.1"/>
</dbReference>
<keyword evidence="2" id="KW-1185">Reference proteome</keyword>
<dbReference type="OrthoDB" id="1454801at2"/>
<organism evidence="1 2">
    <name type="scientific">Aquimarina aggregata</name>
    <dbReference type="NCBI Taxonomy" id="1642818"/>
    <lineage>
        <taxon>Bacteria</taxon>
        <taxon>Pseudomonadati</taxon>
        <taxon>Bacteroidota</taxon>
        <taxon>Flavobacteriia</taxon>
        <taxon>Flavobacteriales</taxon>
        <taxon>Flavobacteriaceae</taxon>
        <taxon>Aquimarina</taxon>
    </lineage>
</organism>
<dbReference type="Proteomes" id="UP000076715">
    <property type="component" value="Unassembled WGS sequence"/>
</dbReference>
<dbReference type="SUPFAM" id="SSF56973">
    <property type="entry name" value="Aerolisin/ETX pore-forming domain"/>
    <property type="match status" value="1"/>
</dbReference>
<proteinExistence type="predicted"/>
<evidence type="ECO:0000313" key="1">
    <source>
        <dbReference type="EMBL" id="KZS38769.1"/>
    </source>
</evidence>
<protein>
    <submittedName>
        <fullName evidence="1">Uncharacterized protein</fullName>
    </submittedName>
</protein>
<comment type="caution">
    <text evidence="1">The sequence shown here is derived from an EMBL/GenBank/DDBJ whole genome shotgun (WGS) entry which is preliminary data.</text>
</comment>
<gene>
    <name evidence="1" type="ORF">AWE51_14375</name>
</gene>
<dbReference type="Gene3D" id="2.170.15.10">
    <property type="entry name" value="Proaerolysin, chain A, domain 3"/>
    <property type="match status" value="1"/>
</dbReference>
<dbReference type="AlphaFoldDB" id="A0A162XTQ5"/>
<name>A0A162XTQ5_9FLAO</name>